<dbReference type="EMBL" id="QUSG01000004">
    <property type="protein sequence ID" value="KAA3528518.1"/>
    <property type="molecule type" value="Genomic_DNA"/>
</dbReference>
<dbReference type="RefSeq" id="WP_060719455.1">
    <property type="nucleotide sequence ID" value="NZ_CP055265.1"/>
</dbReference>
<comment type="caution">
    <text evidence="1">The sequence shown here is derived from an EMBL/GenBank/DDBJ whole genome shotgun (WGS) entry which is preliminary data.</text>
</comment>
<sequence>MVEPFDQWDIQPFGKLKPIPYTARFSLAEYETIKKGFIPNCMEDKWVIFFAAHSLFLHRSWTGAAVYRVDFSEKSNTFNVKHAYVDASVCQRDNNAYDAAILSFLIDNILLSRHSPFPMLEANKNLPSGAYQHHIAGTGYREISFKPPRPWWRFWEKDH</sequence>
<dbReference type="OrthoDB" id="487531at2"/>
<protein>
    <submittedName>
        <fullName evidence="1">Uncharacterized protein</fullName>
    </submittedName>
</protein>
<reference evidence="1 2" key="1">
    <citation type="submission" date="2018-08" db="EMBL/GenBank/DDBJ databases">
        <title>Genome sequencing of Agrobacterium vitis strain ICMP 10754.</title>
        <authorList>
            <person name="Visnovsky S.B."/>
            <person name="Pitman A.R."/>
        </authorList>
    </citation>
    <scope>NUCLEOTIDE SEQUENCE [LARGE SCALE GENOMIC DNA]</scope>
    <source>
        <strain evidence="1 2">ICMP 10754</strain>
    </source>
</reference>
<evidence type="ECO:0000313" key="2">
    <source>
        <dbReference type="Proteomes" id="UP000436911"/>
    </source>
</evidence>
<name>A0A368NWD6_AGRVI</name>
<proteinExistence type="predicted"/>
<dbReference type="AlphaFoldDB" id="A0A368NWD6"/>
<evidence type="ECO:0000313" key="1">
    <source>
        <dbReference type="EMBL" id="KAA3528518.1"/>
    </source>
</evidence>
<dbReference type="GeneID" id="60681017"/>
<dbReference type="Proteomes" id="UP000436911">
    <property type="component" value="Unassembled WGS sequence"/>
</dbReference>
<accession>A0A368NWD6</accession>
<gene>
    <name evidence="1" type="ORF">DXT89_11000</name>
</gene>
<organism evidence="1 2">
    <name type="scientific">Agrobacterium vitis</name>
    <name type="common">Rhizobium vitis</name>
    <dbReference type="NCBI Taxonomy" id="373"/>
    <lineage>
        <taxon>Bacteria</taxon>
        <taxon>Pseudomonadati</taxon>
        <taxon>Pseudomonadota</taxon>
        <taxon>Alphaproteobacteria</taxon>
        <taxon>Hyphomicrobiales</taxon>
        <taxon>Rhizobiaceae</taxon>
        <taxon>Rhizobium/Agrobacterium group</taxon>
        <taxon>Agrobacterium</taxon>
    </lineage>
</organism>